<dbReference type="Pfam" id="PF07657">
    <property type="entry name" value="MNNL"/>
    <property type="match status" value="1"/>
</dbReference>
<dbReference type="PROSITE" id="PS00022">
    <property type="entry name" value="EGF_1"/>
    <property type="match status" value="8"/>
</dbReference>
<feature type="disulfide bond" evidence="16">
    <location>
        <begin position="257"/>
        <end position="266"/>
    </location>
</feature>
<dbReference type="SUPFAM" id="SSF57184">
    <property type="entry name" value="Growth factor receptor domain"/>
    <property type="match status" value="1"/>
</dbReference>
<keyword evidence="4 18" id="KW-0217">Developmental protein</keyword>
<evidence type="ECO:0000256" key="19">
    <source>
        <dbReference type="SAM" id="MobiDB-lite"/>
    </source>
</evidence>
<dbReference type="PANTHER" id="PTHR24044">
    <property type="entry name" value="NOTCH LIGAND FAMILY MEMBER"/>
    <property type="match status" value="1"/>
</dbReference>
<keyword evidence="8 18" id="KW-0812">Transmembrane</keyword>
<evidence type="ECO:0000259" key="22">
    <source>
        <dbReference type="PROSITE" id="PS51051"/>
    </source>
</evidence>
<feature type="disulfide bond" evidence="16">
    <location>
        <begin position="311"/>
        <end position="328"/>
    </location>
</feature>
<dbReference type="GO" id="GO:0016020">
    <property type="term" value="C:membrane"/>
    <property type="evidence" value="ECO:0007669"/>
    <property type="project" value="UniProtKB-SubCell"/>
</dbReference>
<dbReference type="Pfam" id="PF25024">
    <property type="entry name" value="EGF_TEN"/>
    <property type="match status" value="1"/>
</dbReference>
<gene>
    <name evidence="24" type="primary">LOC110975145</name>
</gene>
<dbReference type="GO" id="GO:0005112">
    <property type="term" value="F:Notch binding"/>
    <property type="evidence" value="ECO:0007669"/>
    <property type="project" value="TreeGrafter"/>
</dbReference>
<dbReference type="Proteomes" id="UP000694845">
    <property type="component" value="Unplaced"/>
</dbReference>
<dbReference type="GO" id="GO:0007219">
    <property type="term" value="P:Notch signaling pathway"/>
    <property type="evidence" value="ECO:0007669"/>
    <property type="project" value="InterPro"/>
</dbReference>
<dbReference type="AlphaFoldDB" id="A0A8B7XQB0"/>
<proteinExistence type="predicted"/>
<dbReference type="SMART" id="SM00179">
    <property type="entry name" value="EGF_CA"/>
    <property type="match status" value="6"/>
</dbReference>
<evidence type="ECO:0000256" key="1">
    <source>
        <dbReference type="ARBA" id="ARBA00004479"/>
    </source>
</evidence>
<dbReference type="RefSeq" id="XP_022083008.1">
    <property type="nucleotide sequence ID" value="XM_022227316.1"/>
</dbReference>
<sequence length="826" mass="90479">MGRLRLSWRYITFLTVYFITFWTKVTGTEKFELELSSFRNTLEADSQGNCCGTGAPGQCSAQCETFFRICLLEYMRDIPSDVENTQACTFGEEITPVLGDNSFEIPSGPSEENNFVNPVRLQLNFAWPGTFTLIIQAFHDVTSLGPAPGSERQLLTRVAFQQYLGAGSEWTNGTHIDEDYQHELNFSYRVVCNENYYGPTCSNICRPKNDSLGHWRCDENGQKVCLDGWEGPFCTIAICAEGCAHGTCISEPGTCNCQYGWEGELCDQCIPYDGCVHGYCDKVPGECICYPGWGNLLCNQDLYYCTNHMPCQNGGTCENGGQPEGFTCFCAPGFTGIDCSVAVECPCQNGGTCQSTENGYACACPAGFTGMHCDTILVPTCCSNGGTCITTQDGHQCLCPAGYSGNRCETRDYCSSSPCVNGGTCVNTLSGFSCVCPNGYTGRTCNRNVCAPDMCRNGGTCVADFDTLRCVCPRQFTGAQCETELSECQLTAPCAHGATCVDHEDTGYECLCHAGYTGRNCTVPMACLPNQCLNGGTCSPNLTNPVDFVCNCPPGWIGKTCGMAETHDVTAFATTPETSVTSGSIDRRSSSSMLPVDDKDGVDDEDGTSSPQLHSSSGLSDVTQIAIYVSFGVLIIILIIILIIVVYRRQHVDHSHARGARDVEKTDSTPNNRHMYRDNFSQEEKVLPLLSISSKVCNTESDNFSKAKCKDYSAQETYHESLPVEKISTQECMSYVQRHSLPRLDSEDNYYYYDEKASQLKRTESLHSTCQSTESTPRHNIKCSIVQISAVIEDSNPKSVNRNSQCYSVHLNEERSTPARLQATEV</sequence>
<dbReference type="PROSITE" id="PS01186">
    <property type="entry name" value="EGF_2"/>
    <property type="match status" value="6"/>
</dbReference>
<feature type="region of interest" description="Disordered" evidence="19">
    <location>
        <begin position="575"/>
        <end position="617"/>
    </location>
</feature>
<keyword evidence="15" id="KW-0325">Glycoprotein</keyword>
<dbReference type="InterPro" id="IPR001881">
    <property type="entry name" value="EGF-like_Ca-bd_dom"/>
</dbReference>
<dbReference type="GO" id="GO:0005576">
    <property type="term" value="C:extracellular region"/>
    <property type="evidence" value="ECO:0007669"/>
    <property type="project" value="UniProtKB-SubCell"/>
</dbReference>
<dbReference type="CDD" id="cd00054">
    <property type="entry name" value="EGF_CA"/>
    <property type="match status" value="5"/>
</dbReference>
<dbReference type="OrthoDB" id="283575at2759"/>
<protein>
    <recommendedName>
        <fullName evidence="18">Delta-like protein</fullName>
    </recommendedName>
</protein>
<comment type="function">
    <text evidence="18">Putative Notch ligand involved in the mediation of Notch signaling.</text>
</comment>
<evidence type="ECO:0000256" key="8">
    <source>
        <dbReference type="ARBA" id="ARBA00022692"/>
    </source>
</evidence>
<comment type="caution">
    <text evidence="16">Lacks conserved residue(s) required for the propagation of feature annotation.</text>
</comment>
<dbReference type="SMART" id="SM00181">
    <property type="entry name" value="EGF"/>
    <property type="match status" value="10"/>
</dbReference>
<feature type="disulfide bond" evidence="17">
    <location>
        <begin position="192"/>
        <end position="201"/>
    </location>
</feature>
<dbReference type="Gene3D" id="2.10.25.10">
    <property type="entry name" value="Laminin"/>
    <property type="match status" value="8"/>
</dbReference>
<evidence type="ECO:0000256" key="17">
    <source>
        <dbReference type="PROSITE-ProRule" id="PRU00377"/>
    </source>
</evidence>
<dbReference type="GeneID" id="110975145"/>
<feature type="disulfide bond" evidence="16">
    <location>
        <begin position="472"/>
        <end position="481"/>
    </location>
</feature>
<feature type="domain" description="EGF-like" evidence="21">
    <location>
        <begin position="235"/>
        <end position="267"/>
    </location>
</feature>
<feature type="disulfide bond" evidence="16">
    <location>
        <begin position="330"/>
        <end position="339"/>
    </location>
</feature>
<evidence type="ECO:0000256" key="11">
    <source>
        <dbReference type="ARBA" id="ARBA00022837"/>
    </source>
</evidence>
<dbReference type="FunFam" id="2.10.25.10:FF:000425">
    <property type="entry name" value="Eyes shut homolog"/>
    <property type="match status" value="1"/>
</dbReference>
<feature type="domain" description="EGF-like" evidence="21">
    <location>
        <begin position="377"/>
        <end position="409"/>
    </location>
</feature>
<dbReference type="SUPFAM" id="SSF57196">
    <property type="entry name" value="EGF/Laminin"/>
    <property type="match status" value="5"/>
</dbReference>
<evidence type="ECO:0000256" key="7">
    <source>
        <dbReference type="ARBA" id="ARBA00022536"/>
    </source>
</evidence>
<reference evidence="24" key="1">
    <citation type="submission" date="2025-08" db="UniProtKB">
        <authorList>
            <consortium name="RefSeq"/>
        </authorList>
    </citation>
    <scope>IDENTIFICATION</scope>
</reference>
<dbReference type="PROSITE" id="PS51051">
    <property type="entry name" value="DSL"/>
    <property type="match status" value="1"/>
</dbReference>
<keyword evidence="23" id="KW-1185">Reference proteome</keyword>
<keyword evidence="12 18" id="KW-1133">Transmembrane helix</keyword>
<dbReference type="FunFam" id="2.10.25.10:FF:000012">
    <property type="entry name" value="Delta-like protein"/>
    <property type="match status" value="1"/>
</dbReference>
<dbReference type="OMA" id="HYTCSET"/>
<evidence type="ECO:0000256" key="12">
    <source>
        <dbReference type="ARBA" id="ARBA00022989"/>
    </source>
</evidence>
<name>A0A8B7XQB0_ACAPL</name>
<dbReference type="PROSITE" id="PS00010">
    <property type="entry name" value="ASX_HYDROXYL"/>
    <property type="match status" value="1"/>
</dbReference>
<evidence type="ECO:0000256" key="16">
    <source>
        <dbReference type="PROSITE-ProRule" id="PRU00076"/>
    </source>
</evidence>
<comment type="subcellular location">
    <subcellularLocation>
        <location evidence="2">Cytoplasm</location>
    </subcellularLocation>
    <subcellularLocation>
        <location evidence="1 18">Membrane</location>
        <topology evidence="1 18">Single-pass type I membrane protein</topology>
    </subcellularLocation>
    <subcellularLocation>
        <location evidence="3">Secreted</location>
    </subcellularLocation>
</comment>
<keyword evidence="14 16" id="KW-1015">Disulfide bond</keyword>
<feature type="domain" description="DSL" evidence="22">
    <location>
        <begin position="190"/>
        <end position="234"/>
    </location>
</feature>
<feature type="disulfide bond" evidence="17">
    <location>
        <begin position="205"/>
        <end position="217"/>
    </location>
</feature>
<evidence type="ECO:0000313" key="23">
    <source>
        <dbReference type="Proteomes" id="UP000694845"/>
    </source>
</evidence>
<accession>A0A8B7XQB0</accession>
<evidence type="ECO:0000259" key="21">
    <source>
        <dbReference type="PROSITE" id="PS50026"/>
    </source>
</evidence>
<keyword evidence="10 18" id="KW-0677">Repeat</keyword>
<feature type="disulfide bond" evidence="16">
    <location>
        <begin position="436"/>
        <end position="445"/>
    </location>
</feature>
<keyword evidence="7 16" id="KW-0245">EGF-like domain</keyword>
<dbReference type="Pfam" id="PF21700">
    <property type="entry name" value="EGF_DL_JAG"/>
    <property type="match status" value="1"/>
</dbReference>
<dbReference type="SMART" id="SM00051">
    <property type="entry name" value="DSL"/>
    <property type="match status" value="1"/>
</dbReference>
<feature type="domain" description="EGF-like" evidence="21">
    <location>
        <begin position="447"/>
        <end position="482"/>
    </location>
</feature>
<feature type="disulfide bond" evidence="16">
    <location>
        <begin position="512"/>
        <end position="521"/>
    </location>
</feature>
<keyword evidence="5" id="KW-0963">Cytoplasm</keyword>
<dbReference type="FunFam" id="2.10.25.10:FF:000173">
    <property type="entry name" value="Neurogenic locus notch protein 2"/>
    <property type="match status" value="1"/>
</dbReference>
<evidence type="ECO:0000313" key="24">
    <source>
        <dbReference type="RefSeq" id="XP_022083008.1"/>
    </source>
</evidence>
<dbReference type="PANTHER" id="PTHR24044:SF417">
    <property type="entry name" value="WEARY, ISOFORM B"/>
    <property type="match status" value="1"/>
</dbReference>
<feature type="disulfide bond" evidence="16">
    <location>
        <begin position="399"/>
        <end position="408"/>
    </location>
</feature>
<dbReference type="InterPro" id="IPR011651">
    <property type="entry name" value="Notch_ligand_N"/>
</dbReference>
<evidence type="ECO:0000256" key="15">
    <source>
        <dbReference type="ARBA" id="ARBA00023180"/>
    </source>
</evidence>
<dbReference type="FunFam" id="2.10.25.140:FF:000001">
    <property type="entry name" value="Delta-like protein"/>
    <property type="match status" value="1"/>
</dbReference>
<dbReference type="FunFam" id="2.10.25.10:FF:000064">
    <property type="entry name" value="Delta-like protein"/>
    <property type="match status" value="1"/>
</dbReference>
<evidence type="ECO:0000256" key="14">
    <source>
        <dbReference type="ARBA" id="ARBA00023157"/>
    </source>
</evidence>
<evidence type="ECO:0000256" key="5">
    <source>
        <dbReference type="ARBA" id="ARBA00022490"/>
    </source>
</evidence>
<dbReference type="Gene3D" id="2.10.25.140">
    <property type="match status" value="1"/>
</dbReference>
<feature type="domain" description="EGF-like" evidence="21">
    <location>
        <begin position="523"/>
        <end position="562"/>
    </location>
</feature>
<dbReference type="InterPro" id="IPR001774">
    <property type="entry name" value="DSL"/>
</dbReference>
<feature type="domain" description="EGF-like" evidence="21">
    <location>
        <begin position="341"/>
        <end position="374"/>
    </location>
</feature>
<dbReference type="InterPro" id="IPR000742">
    <property type="entry name" value="EGF"/>
</dbReference>
<feature type="domain" description="EGF-like" evidence="21">
    <location>
        <begin position="301"/>
        <end position="340"/>
    </location>
</feature>
<organism evidence="23 24">
    <name type="scientific">Acanthaster planci</name>
    <name type="common">Crown-of-thorns starfish</name>
    <dbReference type="NCBI Taxonomy" id="133434"/>
    <lineage>
        <taxon>Eukaryota</taxon>
        <taxon>Metazoa</taxon>
        <taxon>Echinodermata</taxon>
        <taxon>Eleutherozoa</taxon>
        <taxon>Asterozoa</taxon>
        <taxon>Asteroidea</taxon>
        <taxon>Valvatacea</taxon>
        <taxon>Valvatida</taxon>
        <taxon>Acanthasteridae</taxon>
        <taxon>Acanthaster</taxon>
    </lineage>
</organism>
<evidence type="ECO:0000256" key="13">
    <source>
        <dbReference type="ARBA" id="ARBA00023136"/>
    </source>
</evidence>
<evidence type="ECO:0000256" key="2">
    <source>
        <dbReference type="ARBA" id="ARBA00004496"/>
    </source>
</evidence>
<keyword evidence="13 18" id="KW-0472">Membrane</keyword>
<keyword evidence="6" id="KW-0964">Secreted</keyword>
<dbReference type="InterPro" id="IPR050906">
    <property type="entry name" value="Notch_signaling"/>
</dbReference>
<dbReference type="InterPro" id="IPR009030">
    <property type="entry name" value="Growth_fac_rcpt_cys_sf"/>
</dbReference>
<feature type="domain" description="EGF-like" evidence="21">
    <location>
        <begin position="484"/>
        <end position="522"/>
    </location>
</feature>
<evidence type="ECO:0000256" key="6">
    <source>
        <dbReference type="ARBA" id="ARBA00022525"/>
    </source>
</evidence>
<evidence type="ECO:0000256" key="20">
    <source>
        <dbReference type="SAM" id="Phobius"/>
    </source>
</evidence>
<dbReference type="Pfam" id="PF01414">
    <property type="entry name" value="DSL"/>
    <property type="match status" value="1"/>
</dbReference>
<dbReference type="KEGG" id="aplc:110975145"/>
<evidence type="ECO:0000256" key="3">
    <source>
        <dbReference type="ARBA" id="ARBA00004613"/>
    </source>
</evidence>
<evidence type="ECO:0000256" key="9">
    <source>
        <dbReference type="ARBA" id="ARBA00022729"/>
    </source>
</evidence>
<dbReference type="InterPro" id="IPR000152">
    <property type="entry name" value="EGF-type_Asp/Asn_hydroxyl_site"/>
</dbReference>
<feature type="transmembrane region" description="Helical" evidence="20">
    <location>
        <begin position="625"/>
        <end position="647"/>
    </location>
</feature>
<dbReference type="GO" id="GO:0005509">
    <property type="term" value="F:calcium ion binding"/>
    <property type="evidence" value="ECO:0007669"/>
    <property type="project" value="InterPro"/>
</dbReference>
<evidence type="ECO:0000256" key="18">
    <source>
        <dbReference type="RuleBase" id="RU280815"/>
    </source>
</evidence>
<evidence type="ECO:0000256" key="4">
    <source>
        <dbReference type="ARBA" id="ARBA00022473"/>
    </source>
</evidence>
<feature type="disulfide bond" evidence="17">
    <location>
        <begin position="225"/>
        <end position="234"/>
    </location>
</feature>
<keyword evidence="9 18" id="KW-0732">Signal</keyword>
<dbReference type="PROSITE" id="PS50026">
    <property type="entry name" value="EGF_3"/>
    <property type="match status" value="8"/>
</dbReference>
<keyword evidence="11" id="KW-0106">Calcium</keyword>
<feature type="disulfide bond" evidence="16">
    <location>
        <begin position="364"/>
        <end position="373"/>
    </location>
</feature>
<dbReference type="GO" id="GO:0005737">
    <property type="term" value="C:cytoplasm"/>
    <property type="evidence" value="ECO:0007669"/>
    <property type="project" value="UniProtKB-SubCell"/>
</dbReference>
<dbReference type="FunFam" id="2.10.25.10:FF:000109">
    <property type="entry name" value="Notch homolog 4, [Drosophila]"/>
    <property type="match status" value="1"/>
</dbReference>
<feature type="disulfide bond" evidence="16">
    <location>
        <begin position="552"/>
        <end position="561"/>
    </location>
</feature>
<dbReference type="Gene3D" id="2.60.40.3510">
    <property type="match status" value="1"/>
</dbReference>
<feature type="domain" description="EGF-like" evidence="21">
    <location>
        <begin position="410"/>
        <end position="446"/>
    </location>
</feature>
<evidence type="ECO:0000256" key="10">
    <source>
        <dbReference type="ARBA" id="ARBA00022737"/>
    </source>
</evidence>